<evidence type="ECO:0000313" key="1">
    <source>
        <dbReference type="EMBL" id="GES87782.1"/>
    </source>
</evidence>
<dbReference type="AlphaFoldDB" id="A0A8H3LKB5"/>
<dbReference type="OrthoDB" id="2335776at2759"/>
<dbReference type="Proteomes" id="UP000615446">
    <property type="component" value="Unassembled WGS sequence"/>
</dbReference>
<evidence type="ECO:0000313" key="2">
    <source>
        <dbReference type="Proteomes" id="UP000615446"/>
    </source>
</evidence>
<sequence length="302" mass="35575">MAERPDLFNLNGDQTVGKYKDETPGNTISLSTHIRAKLYHYVLAERDPDGRTLLDDPVDEAKIFDLMIQVYLDCLFVIEKMIAEHLANNSFQHNPVYDIHSRGYIDDLVQVLILHDLFKNAEDAMSTSKALAKMVLTANVTIDSIRKYLNYNNIPNAFYELVEAFYYSVLRERVGMPNILSECVFDYPELCEYLDKMFDENIDAEKEEAFNEFIKEYGKRKEDWTIYDNDWHDWDDLFCEIKTHWNTKVVKYWKEKILKRFVYSLPSVSNPTSLFHVLLQSNVIYLPQLISLIELPYYLLEL</sequence>
<reference evidence="1" key="1">
    <citation type="submission" date="2019-10" db="EMBL/GenBank/DDBJ databases">
        <title>Conservation and host-specific expression of non-tandemly repeated heterogenous ribosome RNA gene in arbuscular mycorrhizal fungi.</title>
        <authorList>
            <person name="Maeda T."/>
            <person name="Kobayashi Y."/>
            <person name="Nakagawa T."/>
            <person name="Ezawa T."/>
            <person name="Yamaguchi K."/>
            <person name="Bino T."/>
            <person name="Nishimoto Y."/>
            <person name="Shigenobu S."/>
            <person name="Kawaguchi M."/>
        </authorList>
    </citation>
    <scope>NUCLEOTIDE SEQUENCE</scope>
    <source>
        <strain evidence="1">HR1</strain>
    </source>
</reference>
<gene>
    <name evidence="1" type="ORF">RCL2_001475900</name>
</gene>
<comment type="caution">
    <text evidence="1">The sequence shown here is derived from an EMBL/GenBank/DDBJ whole genome shotgun (WGS) entry which is preliminary data.</text>
</comment>
<organism evidence="1 2">
    <name type="scientific">Rhizophagus clarus</name>
    <dbReference type="NCBI Taxonomy" id="94130"/>
    <lineage>
        <taxon>Eukaryota</taxon>
        <taxon>Fungi</taxon>
        <taxon>Fungi incertae sedis</taxon>
        <taxon>Mucoromycota</taxon>
        <taxon>Glomeromycotina</taxon>
        <taxon>Glomeromycetes</taxon>
        <taxon>Glomerales</taxon>
        <taxon>Glomeraceae</taxon>
        <taxon>Rhizophagus</taxon>
    </lineage>
</organism>
<proteinExistence type="predicted"/>
<accession>A0A8H3LKB5</accession>
<protein>
    <submittedName>
        <fullName evidence="1">Uncharacterized protein</fullName>
    </submittedName>
</protein>
<dbReference type="EMBL" id="BLAL01000170">
    <property type="protein sequence ID" value="GES87782.1"/>
    <property type="molecule type" value="Genomic_DNA"/>
</dbReference>
<name>A0A8H3LKB5_9GLOM</name>